<dbReference type="AlphaFoldDB" id="A0A1G9PL44"/>
<keyword evidence="2" id="KW-1185">Reference proteome</keyword>
<protein>
    <submittedName>
        <fullName evidence="1">Uncharacterized protein</fullName>
    </submittedName>
</protein>
<proteinExistence type="predicted"/>
<evidence type="ECO:0000313" key="2">
    <source>
        <dbReference type="Proteomes" id="UP000182347"/>
    </source>
</evidence>
<dbReference type="Proteomes" id="UP000182347">
    <property type="component" value="Unassembled WGS sequence"/>
</dbReference>
<evidence type="ECO:0000313" key="1">
    <source>
        <dbReference type="EMBL" id="SDL98795.1"/>
    </source>
</evidence>
<gene>
    <name evidence="1" type="ORF">SAMN05216244_1454</name>
</gene>
<name>A0A1G9PL44_9BACI</name>
<dbReference type="EMBL" id="FNHF01000001">
    <property type="protein sequence ID" value="SDL98795.1"/>
    <property type="molecule type" value="Genomic_DNA"/>
</dbReference>
<reference evidence="2" key="1">
    <citation type="submission" date="2016-10" db="EMBL/GenBank/DDBJ databases">
        <authorList>
            <person name="Varghese N."/>
            <person name="Submissions S."/>
        </authorList>
    </citation>
    <scope>NUCLEOTIDE SEQUENCE [LARGE SCALE GENOMIC DNA]</scope>
    <source>
        <strain evidence="2">CGMCC 1.6199</strain>
    </source>
</reference>
<organism evidence="1 2">
    <name type="scientific">Sediminibacillus halophilus</name>
    <dbReference type="NCBI Taxonomy" id="482461"/>
    <lineage>
        <taxon>Bacteria</taxon>
        <taxon>Bacillati</taxon>
        <taxon>Bacillota</taxon>
        <taxon>Bacilli</taxon>
        <taxon>Bacillales</taxon>
        <taxon>Bacillaceae</taxon>
        <taxon>Sediminibacillus</taxon>
    </lineage>
</organism>
<accession>A0A1G9PL44</accession>
<sequence>MFSVSASLFRIKKSCSRRICTSSNSFFYILLKQHKMHSVPNGKWRSFPLSIQAGYRMLQRRILVVAPEETKYSGRLHNIRKRLRIHFRNNPLQIIQFVPGDNKYHHVLVFTTVRSAGR</sequence>